<dbReference type="EMBL" id="BGZJ01000002">
    <property type="protein sequence ID" value="GBO94877.1"/>
    <property type="molecule type" value="Genomic_DNA"/>
</dbReference>
<dbReference type="RefSeq" id="WP_124944356.1">
    <property type="nucleotide sequence ID" value="NZ_BGZJ01000002.1"/>
</dbReference>
<evidence type="ECO:0000313" key="1">
    <source>
        <dbReference type="EMBL" id="GBO94877.1"/>
    </source>
</evidence>
<dbReference type="AlphaFoldDB" id="A0A388SET2"/>
<accession>A0A401LJ01</accession>
<sequence length="72" mass="8232">MAAAGDTGFYRFRSLKRKSRAERPLPESVKSVKDLLPIYPIPVFFFTDSGLKRHRANRNPLKNKTAKNAEEP</sequence>
<organism evidence="1 2">
    <name type="scientific">Mesosutterella multiformis</name>
    <dbReference type="NCBI Taxonomy" id="2259133"/>
    <lineage>
        <taxon>Bacteria</taxon>
        <taxon>Pseudomonadati</taxon>
        <taxon>Pseudomonadota</taxon>
        <taxon>Betaproteobacteria</taxon>
        <taxon>Burkholderiales</taxon>
        <taxon>Sutterellaceae</taxon>
        <taxon>Mesosutterella</taxon>
    </lineage>
</organism>
<reference evidence="1 2" key="1">
    <citation type="journal article" date="2018" name="Int. J. Syst. Evol. Microbiol.">
        <title>Mesosutterella multiformis gen. nov., sp. nov., a member of the family Sutterellaceae and Sutterella megalosphaeroides sp. nov., isolated from human faeces.</title>
        <authorList>
            <person name="Sakamoto M."/>
            <person name="Ikeyama N."/>
            <person name="Kunihiro T."/>
            <person name="Iino T."/>
            <person name="Yuki M."/>
            <person name="Ohkuma M."/>
        </authorList>
    </citation>
    <scope>NUCLEOTIDE SEQUENCE [LARGE SCALE GENOMIC DNA]</scope>
    <source>
        <strain evidence="1 2">4NBBH2</strain>
    </source>
</reference>
<proteinExistence type="predicted"/>
<gene>
    <name evidence="1" type="ORF">MESMUL_22310</name>
</gene>
<keyword evidence="2" id="KW-1185">Reference proteome</keyword>
<protein>
    <submittedName>
        <fullName evidence="1">Uncharacterized protein</fullName>
    </submittedName>
</protein>
<accession>A0A388SET2</accession>
<dbReference type="Proteomes" id="UP000266091">
    <property type="component" value="Unassembled WGS sequence"/>
</dbReference>
<comment type="caution">
    <text evidence="1">The sequence shown here is derived from an EMBL/GenBank/DDBJ whole genome shotgun (WGS) entry which is preliminary data.</text>
</comment>
<evidence type="ECO:0000313" key="2">
    <source>
        <dbReference type="Proteomes" id="UP000266091"/>
    </source>
</evidence>
<name>A0A388SET2_9BURK</name>